<gene>
    <name evidence="1" type="ORF">GRG538_LOCUS3470</name>
    <name evidence="2" type="ORF">QYT958_LOCUS42716</name>
</gene>
<protein>
    <submittedName>
        <fullName evidence="2">Uncharacterized protein</fullName>
    </submittedName>
</protein>
<reference evidence="2" key="1">
    <citation type="submission" date="2021-02" db="EMBL/GenBank/DDBJ databases">
        <authorList>
            <person name="Nowell W R."/>
        </authorList>
    </citation>
    <scope>NUCLEOTIDE SEQUENCE</scope>
</reference>
<dbReference type="Gene3D" id="2.120.10.30">
    <property type="entry name" value="TolB, C-terminal domain"/>
    <property type="match status" value="1"/>
</dbReference>
<feature type="non-terminal residue" evidence="2">
    <location>
        <position position="49"/>
    </location>
</feature>
<dbReference type="EMBL" id="CAJNYT010000111">
    <property type="protein sequence ID" value="CAF3330375.1"/>
    <property type="molecule type" value="Genomic_DNA"/>
</dbReference>
<dbReference type="Proteomes" id="UP000663848">
    <property type="component" value="Unassembled WGS sequence"/>
</dbReference>
<evidence type="ECO:0000313" key="1">
    <source>
        <dbReference type="EMBL" id="CAF3330375.1"/>
    </source>
</evidence>
<name>A0A822D7J5_9BILA</name>
<evidence type="ECO:0000313" key="2">
    <source>
        <dbReference type="EMBL" id="CAF5061945.1"/>
    </source>
</evidence>
<dbReference type="EMBL" id="CAJOBR010056108">
    <property type="protein sequence ID" value="CAF5061945.1"/>
    <property type="molecule type" value="Genomic_DNA"/>
</dbReference>
<proteinExistence type="predicted"/>
<dbReference type="InterPro" id="IPR011042">
    <property type="entry name" value="6-blade_b-propeller_TolB-like"/>
</dbReference>
<accession>A0A822D7J5</accession>
<evidence type="ECO:0000313" key="3">
    <source>
        <dbReference type="Proteomes" id="UP000663848"/>
    </source>
</evidence>
<organism evidence="2 3">
    <name type="scientific">Rotaria socialis</name>
    <dbReference type="NCBI Taxonomy" id="392032"/>
    <lineage>
        <taxon>Eukaryota</taxon>
        <taxon>Metazoa</taxon>
        <taxon>Spiralia</taxon>
        <taxon>Gnathifera</taxon>
        <taxon>Rotifera</taxon>
        <taxon>Eurotatoria</taxon>
        <taxon>Bdelloidea</taxon>
        <taxon>Philodinida</taxon>
        <taxon>Philodinidae</taxon>
        <taxon>Rotaria</taxon>
    </lineage>
</organism>
<comment type="caution">
    <text evidence="2">The sequence shown here is derived from an EMBL/GenBank/DDBJ whole genome shotgun (WGS) entry which is preliminary data.</text>
</comment>
<dbReference type="Proteomes" id="UP000663872">
    <property type="component" value="Unassembled WGS sequence"/>
</dbReference>
<sequence length="49" mass="5575">MKWNKGAKEDILVAGGQRHGNALTQLYSPYGLFIDTLDTLYVADWRNHP</sequence>
<dbReference type="AlphaFoldDB" id="A0A822D7J5"/>